<keyword evidence="5 10" id="KW-0620">Polyamine biosynthesis</keyword>
<dbReference type="EC" id="4.1.1.50" evidence="10"/>
<comment type="function">
    <text evidence="10">Catalyzes the decarboxylation of S-adenosylmethionine to S-adenosylmethioninamine (dcAdoMet), the propylamine donor required for the synthesis of the polyamines spermine and spermidine from the diamine putrescine.</text>
</comment>
<comment type="catalytic activity">
    <reaction evidence="10">
        <text>S-adenosyl-L-methionine + H(+) = S-adenosyl 3-(methylsulfanyl)propylamine + CO2</text>
        <dbReference type="Rhea" id="RHEA:15981"/>
        <dbReference type="ChEBI" id="CHEBI:15378"/>
        <dbReference type="ChEBI" id="CHEBI:16526"/>
        <dbReference type="ChEBI" id="CHEBI:57443"/>
        <dbReference type="ChEBI" id="CHEBI:59789"/>
        <dbReference type="EC" id="4.1.1.50"/>
    </reaction>
</comment>
<feature type="active site" description="Proton donor; for catalytic activity" evidence="10">
    <location>
        <position position="88"/>
    </location>
</feature>
<accession>A0A2P7QLY5</accession>
<dbReference type="AlphaFoldDB" id="A0A2P7QLY5"/>
<keyword evidence="7 10" id="KW-0456">Lyase</keyword>
<dbReference type="Pfam" id="PF02675">
    <property type="entry name" value="AdoMet_dc"/>
    <property type="match status" value="1"/>
</dbReference>
<name>A0A2P7QLY5_9SPHN</name>
<protein>
    <recommendedName>
        <fullName evidence="10">S-adenosylmethionine decarboxylase proenzyme</fullName>
        <shortName evidence="10">AdoMetDC</shortName>
        <shortName evidence="10">SAMDC</shortName>
        <ecNumber evidence="10">4.1.1.50</ecNumber>
    </recommendedName>
    <component>
        <recommendedName>
            <fullName evidence="10">S-adenosylmethionine decarboxylase beta chain</fullName>
        </recommendedName>
    </component>
    <component>
        <recommendedName>
            <fullName evidence="10">S-adenosylmethionine decarboxylase alpha chain</fullName>
        </recommendedName>
    </component>
</protein>
<keyword evidence="6 10" id="KW-0865">Zymogen</keyword>
<feature type="modified residue" description="Pyruvic acid (Ser); by autocatalysis" evidence="10">
    <location>
        <position position="68"/>
    </location>
</feature>
<evidence type="ECO:0000256" key="8">
    <source>
        <dbReference type="ARBA" id="ARBA00023270"/>
    </source>
</evidence>
<dbReference type="InterPro" id="IPR042286">
    <property type="entry name" value="AdoMetDC_C"/>
</dbReference>
<dbReference type="Gene3D" id="3.30.160.750">
    <property type="match status" value="1"/>
</dbReference>
<dbReference type="EMBL" id="PXYI01000005">
    <property type="protein sequence ID" value="PSJ38949.1"/>
    <property type="molecule type" value="Genomic_DNA"/>
</dbReference>
<dbReference type="InterPro" id="IPR003826">
    <property type="entry name" value="AdoMetDC_fam_prok"/>
</dbReference>
<dbReference type="Proteomes" id="UP000241167">
    <property type="component" value="Unassembled WGS sequence"/>
</dbReference>
<dbReference type="GO" id="GO:0004014">
    <property type="term" value="F:adenosylmethionine decarboxylase activity"/>
    <property type="evidence" value="ECO:0007669"/>
    <property type="project" value="UniProtKB-UniRule"/>
</dbReference>
<evidence type="ECO:0000256" key="6">
    <source>
        <dbReference type="ARBA" id="ARBA00023145"/>
    </source>
</evidence>
<evidence type="ECO:0000256" key="9">
    <source>
        <dbReference type="ARBA" id="ARBA00023317"/>
    </source>
</evidence>
<keyword evidence="1 10" id="KW-0949">S-adenosyl-L-methionine</keyword>
<keyword evidence="9 10" id="KW-0670">Pyruvate</keyword>
<feature type="chain" id="PRO_5023252643" description="S-adenosylmethionine decarboxylase beta chain" evidence="10">
    <location>
        <begin position="1"/>
        <end position="67"/>
    </location>
</feature>
<dbReference type="InterPro" id="IPR016067">
    <property type="entry name" value="S-AdoMet_deCO2ase_core"/>
</dbReference>
<evidence type="ECO:0000256" key="5">
    <source>
        <dbReference type="ARBA" id="ARBA00023115"/>
    </source>
</evidence>
<reference evidence="11 12" key="1">
    <citation type="submission" date="2018-03" db="EMBL/GenBank/DDBJ databases">
        <title>The draft genome of Sphingosinicella sp. GL-C-18.</title>
        <authorList>
            <person name="Liu L."/>
            <person name="Li L."/>
            <person name="Liang L."/>
            <person name="Zhang X."/>
            <person name="Wang T."/>
        </authorList>
    </citation>
    <scope>NUCLEOTIDE SEQUENCE [LARGE SCALE GENOMIC DNA]</scope>
    <source>
        <strain evidence="11 12">GL-C-18</strain>
    </source>
</reference>
<dbReference type="SUPFAM" id="SSF56276">
    <property type="entry name" value="S-adenosylmethionine decarboxylase"/>
    <property type="match status" value="1"/>
</dbReference>
<feature type="chain" id="PRO_5023252644" description="S-adenosylmethionine decarboxylase alpha chain" evidence="10">
    <location>
        <begin position="68"/>
        <end position="138"/>
    </location>
</feature>
<evidence type="ECO:0000256" key="3">
    <source>
        <dbReference type="ARBA" id="ARBA00022813"/>
    </source>
</evidence>
<dbReference type="GO" id="GO:0005829">
    <property type="term" value="C:cytosol"/>
    <property type="evidence" value="ECO:0007669"/>
    <property type="project" value="TreeGrafter"/>
</dbReference>
<feature type="site" description="Cleavage (non-hydrolytic); by autolysis" evidence="10">
    <location>
        <begin position="67"/>
        <end position="68"/>
    </location>
</feature>
<dbReference type="OrthoDB" id="9793120at2"/>
<dbReference type="GO" id="GO:0008295">
    <property type="term" value="P:spermidine biosynthetic process"/>
    <property type="evidence" value="ECO:0007669"/>
    <property type="project" value="UniProtKB-UniRule"/>
</dbReference>
<evidence type="ECO:0000313" key="11">
    <source>
        <dbReference type="EMBL" id="PSJ38949.1"/>
    </source>
</evidence>
<dbReference type="NCBIfam" id="TIGR03330">
    <property type="entry name" value="SAM_DCase_Bsu"/>
    <property type="match status" value="1"/>
</dbReference>
<dbReference type="HAMAP" id="MF_00464">
    <property type="entry name" value="AdoMetDC_1"/>
    <property type="match status" value="1"/>
</dbReference>
<keyword evidence="4 10" id="KW-0745">Spermidine biosynthesis</keyword>
<dbReference type="RefSeq" id="WP_106514145.1">
    <property type="nucleotide sequence ID" value="NZ_PXYI01000005.1"/>
</dbReference>
<keyword evidence="2 10" id="KW-0210">Decarboxylase</keyword>
<comment type="similarity">
    <text evidence="10">Belongs to the prokaryotic AdoMetDC family. Type 1 subfamily.</text>
</comment>
<dbReference type="PANTHER" id="PTHR33866">
    <property type="entry name" value="S-ADENOSYLMETHIONINE DECARBOXYLASE PROENZYME"/>
    <property type="match status" value="1"/>
</dbReference>
<feature type="active site" description="Schiff-base intermediate with substrate; via pyruvic acid" evidence="10">
    <location>
        <position position="68"/>
    </location>
</feature>
<evidence type="ECO:0000256" key="2">
    <source>
        <dbReference type="ARBA" id="ARBA00022793"/>
    </source>
</evidence>
<evidence type="ECO:0000256" key="1">
    <source>
        <dbReference type="ARBA" id="ARBA00022691"/>
    </source>
</evidence>
<evidence type="ECO:0000256" key="10">
    <source>
        <dbReference type="HAMAP-Rule" id="MF_00464"/>
    </source>
</evidence>
<feature type="active site" description="Proton acceptor; for processing activity" evidence="10">
    <location>
        <position position="73"/>
    </location>
</feature>
<comment type="caution">
    <text evidence="11">The sequence shown here is derived from an EMBL/GenBank/DDBJ whole genome shotgun (WGS) entry which is preliminary data.</text>
</comment>
<comment type="subunit">
    <text evidence="10">Heterotetramer of two alpha and two beta chains arranged as a dimer of alpha/beta heterodimers.</text>
</comment>
<dbReference type="Gene3D" id="3.30.360.110">
    <property type="entry name" value="S-adenosylmethionine decarboxylase domain"/>
    <property type="match status" value="1"/>
</dbReference>
<gene>
    <name evidence="11" type="primary">speD</name>
    <name evidence="10" type="synonym">speH</name>
    <name evidence="11" type="ORF">C7I55_16680</name>
</gene>
<proteinExistence type="inferred from homology"/>
<comment type="PTM">
    <text evidence="10">Is synthesized initially as an inactive proenzyme. Formation of the active enzyme involves a self-maturation process in which the active site pyruvoyl group is generated from an internal serine residue via an autocatalytic post-translational modification. Two non-identical subunits are generated from the proenzyme in this reaction, and the pyruvate is formed at the N-terminus of the alpha chain, which is derived from the carboxyl end of the proenzyme. The post-translation cleavage follows an unusual pathway, termed non-hydrolytic serinolysis, in which the side chain hydroxyl group of the serine supplies its oxygen atom to form the C-terminus of the beta chain, while the remainder of the serine residue undergoes an oxidative deamination to produce ammonia and the pyruvoyl group blocking the N-terminus of the alpha chain.</text>
</comment>
<evidence type="ECO:0000256" key="7">
    <source>
        <dbReference type="ARBA" id="ARBA00023239"/>
    </source>
</evidence>
<dbReference type="InterPro" id="IPR017716">
    <property type="entry name" value="S-AdoMet_deCOase_pro-enz"/>
</dbReference>
<keyword evidence="8 10" id="KW-0704">Schiff base</keyword>
<comment type="cofactor">
    <cofactor evidence="10">
        <name>pyruvate</name>
        <dbReference type="ChEBI" id="CHEBI:15361"/>
    </cofactor>
    <text evidence="10">Binds 1 pyruvoyl group covalently per subunit.</text>
</comment>
<dbReference type="InterPro" id="IPR042284">
    <property type="entry name" value="AdoMetDC_N"/>
</dbReference>
<dbReference type="PANTHER" id="PTHR33866:SF2">
    <property type="entry name" value="S-ADENOSYLMETHIONINE DECARBOXYLASE PROENZYME"/>
    <property type="match status" value="1"/>
</dbReference>
<organism evidence="11 12">
    <name type="scientific">Allosphingosinicella deserti</name>
    <dbReference type="NCBI Taxonomy" id="2116704"/>
    <lineage>
        <taxon>Bacteria</taxon>
        <taxon>Pseudomonadati</taxon>
        <taxon>Pseudomonadota</taxon>
        <taxon>Alphaproteobacteria</taxon>
        <taxon>Sphingomonadales</taxon>
        <taxon>Sphingomonadaceae</taxon>
        <taxon>Allosphingosinicella</taxon>
    </lineage>
</organism>
<sequence>MTVPSAEPYEGRHLIADLHGCSGLDDLDLVRAALVGGAAAAGAHLLDVRLHSFGPGQGITGVALLAESHISIHSWPEHGYAAVDIFMCGRRNDPGKALGVIAAALGAAAIETRDLRRGYCADSAVAAAGTPVHPPPMA</sequence>
<dbReference type="UniPathway" id="UPA00331">
    <property type="reaction ID" value="UER00451"/>
</dbReference>
<comment type="pathway">
    <text evidence="10">Amine and polyamine biosynthesis; S-adenosylmethioninamine biosynthesis; S-adenosylmethioninamine from S-adenosyl-L-methionine: step 1/1.</text>
</comment>
<evidence type="ECO:0000256" key="4">
    <source>
        <dbReference type="ARBA" id="ARBA00023066"/>
    </source>
</evidence>
<evidence type="ECO:0000313" key="12">
    <source>
        <dbReference type="Proteomes" id="UP000241167"/>
    </source>
</evidence>
<keyword evidence="12" id="KW-1185">Reference proteome</keyword>
<keyword evidence="3 10" id="KW-0068">Autocatalytic cleavage</keyword>